<keyword evidence="8" id="KW-1185">Reference proteome</keyword>
<comment type="function">
    <text evidence="4">Formation of pseudouridine at positions 38, 39 and 40 in the anticodon stem and loop of transfer RNAs.</text>
</comment>
<dbReference type="NCBIfam" id="TIGR00071">
    <property type="entry name" value="hisT_truA"/>
    <property type="match status" value="1"/>
</dbReference>
<dbReference type="InterPro" id="IPR020103">
    <property type="entry name" value="PsdUridine_synth_cat_dom_sf"/>
</dbReference>
<gene>
    <name evidence="4 7" type="primary">truA</name>
    <name evidence="7" type="ORF">ACFTOW_00520</name>
</gene>
<dbReference type="RefSeq" id="WP_379911982.1">
    <property type="nucleotide sequence ID" value="NZ_JBHUDD010000002.1"/>
</dbReference>
<feature type="domain" description="Pseudouridine synthase I TruA alpha/beta" evidence="6">
    <location>
        <begin position="9"/>
        <end position="104"/>
    </location>
</feature>
<dbReference type="PIRSF" id="PIRSF001430">
    <property type="entry name" value="tRNA_psdUrid_synth"/>
    <property type="match status" value="1"/>
</dbReference>
<evidence type="ECO:0000256" key="5">
    <source>
        <dbReference type="RuleBase" id="RU003792"/>
    </source>
</evidence>
<proteinExistence type="inferred from homology"/>
<comment type="catalytic activity">
    <reaction evidence="4 5">
        <text>uridine(38/39/40) in tRNA = pseudouridine(38/39/40) in tRNA</text>
        <dbReference type="Rhea" id="RHEA:22376"/>
        <dbReference type="Rhea" id="RHEA-COMP:10085"/>
        <dbReference type="Rhea" id="RHEA-COMP:10087"/>
        <dbReference type="ChEBI" id="CHEBI:65314"/>
        <dbReference type="ChEBI" id="CHEBI:65315"/>
        <dbReference type="EC" id="5.4.99.12"/>
    </reaction>
</comment>
<feature type="binding site" evidence="4">
    <location>
        <position position="111"/>
    </location>
    <ligand>
        <name>substrate</name>
    </ligand>
</feature>
<evidence type="ECO:0000313" key="7">
    <source>
        <dbReference type="EMBL" id="MFD1507897.1"/>
    </source>
</evidence>
<dbReference type="Proteomes" id="UP001597186">
    <property type="component" value="Unassembled WGS sequence"/>
</dbReference>
<dbReference type="HAMAP" id="MF_00171">
    <property type="entry name" value="TruA"/>
    <property type="match status" value="1"/>
</dbReference>
<dbReference type="EMBL" id="JBHUDD010000002">
    <property type="protein sequence ID" value="MFD1507897.1"/>
    <property type="molecule type" value="Genomic_DNA"/>
</dbReference>
<dbReference type="InterPro" id="IPR020097">
    <property type="entry name" value="PsdUridine_synth_TruA_a/b_dom"/>
</dbReference>
<evidence type="ECO:0000256" key="4">
    <source>
        <dbReference type="HAMAP-Rule" id="MF_00171"/>
    </source>
</evidence>
<reference evidence="8" key="1">
    <citation type="journal article" date="2019" name="Int. J. Syst. Evol. Microbiol.">
        <title>The Global Catalogue of Microorganisms (GCM) 10K type strain sequencing project: providing services to taxonomists for standard genome sequencing and annotation.</title>
        <authorList>
            <consortium name="The Broad Institute Genomics Platform"/>
            <consortium name="The Broad Institute Genome Sequencing Center for Infectious Disease"/>
            <person name="Wu L."/>
            <person name="Ma J."/>
        </authorList>
    </citation>
    <scope>NUCLEOTIDE SEQUENCE [LARGE SCALE GENOMIC DNA]</scope>
    <source>
        <strain evidence="8">CGMCC 1.12477</strain>
    </source>
</reference>
<comment type="similarity">
    <text evidence="1 4 5">Belongs to the tRNA pseudouridine synthase TruA family.</text>
</comment>
<sequence>MPRYALKIEYDGAPFAGWQRQTDHPSVQGAIESALARLEPGPHRIQGAGRTDAGVHALAQVAHCDTSRDWGAYRLSEALNYHLKPLPVAITAAAEVAEDWHARFSATERRYLFRLLARRAPATHEAGRVWQVKSPLDLDAMRAGAAHLIGHHDFTTFRSTICQANSPVKTLDDITIETAPGLNGPEIHFRLRARSFLHNQVRSIVGTLERVGTGHWQPEDVKHALAARDRAACGPVCPPQGLYLSGVSYHDDPFS</sequence>
<keyword evidence="3 4" id="KW-0413">Isomerase</keyword>
<evidence type="ECO:0000259" key="6">
    <source>
        <dbReference type="Pfam" id="PF01416"/>
    </source>
</evidence>
<feature type="active site" description="Nucleophile" evidence="4">
    <location>
        <position position="52"/>
    </location>
</feature>
<dbReference type="Gene3D" id="3.30.70.660">
    <property type="entry name" value="Pseudouridine synthase I, catalytic domain, C-terminal subdomain"/>
    <property type="match status" value="1"/>
</dbReference>
<dbReference type="EC" id="5.4.99.12" evidence="4"/>
<dbReference type="CDD" id="cd02570">
    <property type="entry name" value="PseudoU_synth_EcTruA"/>
    <property type="match status" value="1"/>
</dbReference>
<evidence type="ECO:0000313" key="8">
    <source>
        <dbReference type="Proteomes" id="UP001597186"/>
    </source>
</evidence>
<name>A0ABW4E9S8_9RHOB</name>
<dbReference type="Gene3D" id="3.30.70.580">
    <property type="entry name" value="Pseudouridine synthase I, catalytic domain, N-terminal subdomain"/>
    <property type="match status" value="1"/>
</dbReference>
<comment type="caution">
    <text evidence="7">The sequence shown here is derived from an EMBL/GenBank/DDBJ whole genome shotgun (WGS) entry which is preliminary data.</text>
</comment>
<dbReference type="InterPro" id="IPR020094">
    <property type="entry name" value="TruA/RsuA/RluB/E/F_N"/>
</dbReference>
<organism evidence="7 8">
    <name type="scientific">Lacimonas salitolerans</name>
    <dbReference type="NCBI Taxonomy" id="1323750"/>
    <lineage>
        <taxon>Bacteria</taxon>
        <taxon>Pseudomonadati</taxon>
        <taxon>Pseudomonadota</taxon>
        <taxon>Alphaproteobacteria</taxon>
        <taxon>Rhodobacterales</taxon>
        <taxon>Paracoccaceae</taxon>
        <taxon>Lacimonas</taxon>
    </lineage>
</organism>
<accession>A0ABW4E9S8</accession>
<dbReference type="Pfam" id="PF01416">
    <property type="entry name" value="PseudoU_synth_1"/>
    <property type="match status" value="2"/>
</dbReference>
<protein>
    <recommendedName>
        <fullName evidence="4">tRNA pseudouridine synthase A</fullName>
        <ecNumber evidence="4">5.4.99.12</ecNumber>
    </recommendedName>
    <alternativeName>
        <fullName evidence="4">tRNA pseudouridine(38-40) synthase</fullName>
    </alternativeName>
    <alternativeName>
        <fullName evidence="4">tRNA pseudouridylate synthase I</fullName>
    </alternativeName>
    <alternativeName>
        <fullName evidence="4">tRNA-uridine isomerase I</fullName>
    </alternativeName>
</protein>
<evidence type="ECO:0000256" key="3">
    <source>
        <dbReference type="ARBA" id="ARBA00023235"/>
    </source>
</evidence>
<feature type="domain" description="Pseudouridine synthase I TruA alpha/beta" evidence="6">
    <location>
        <begin position="145"/>
        <end position="249"/>
    </location>
</feature>
<comment type="subunit">
    <text evidence="4">Homodimer.</text>
</comment>
<dbReference type="GO" id="GO:0160147">
    <property type="term" value="F:tRNA pseudouridine(38-40) synthase activity"/>
    <property type="evidence" value="ECO:0007669"/>
    <property type="project" value="UniProtKB-EC"/>
</dbReference>
<dbReference type="InterPro" id="IPR020095">
    <property type="entry name" value="PsdUridine_synth_TruA_C"/>
</dbReference>
<dbReference type="PANTHER" id="PTHR11142:SF0">
    <property type="entry name" value="TRNA PSEUDOURIDINE SYNTHASE-LIKE 1"/>
    <property type="match status" value="1"/>
</dbReference>
<evidence type="ECO:0000256" key="1">
    <source>
        <dbReference type="ARBA" id="ARBA00009375"/>
    </source>
</evidence>
<dbReference type="SUPFAM" id="SSF55120">
    <property type="entry name" value="Pseudouridine synthase"/>
    <property type="match status" value="1"/>
</dbReference>
<keyword evidence="2 4" id="KW-0819">tRNA processing</keyword>
<dbReference type="InterPro" id="IPR001406">
    <property type="entry name" value="PsdUridine_synth_TruA"/>
</dbReference>
<comment type="caution">
    <text evidence="4">Lacks conserved residue(s) required for the propagation of feature annotation.</text>
</comment>
<evidence type="ECO:0000256" key="2">
    <source>
        <dbReference type="ARBA" id="ARBA00022694"/>
    </source>
</evidence>
<dbReference type="PANTHER" id="PTHR11142">
    <property type="entry name" value="PSEUDOURIDYLATE SYNTHASE"/>
    <property type="match status" value="1"/>
</dbReference>